<dbReference type="EMBL" id="BAABME010028850">
    <property type="protein sequence ID" value="GAA0182555.1"/>
    <property type="molecule type" value="Genomic_DNA"/>
</dbReference>
<evidence type="ECO:0008006" key="3">
    <source>
        <dbReference type="Google" id="ProtNLM"/>
    </source>
</evidence>
<dbReference type="InterPro" id="IPR043502">
    <property type="entry name" value="DNA/RNA_pol_sf"/>
</dbReference>
<evidence type="ECO:0000313" key="2">
    <source>
        <dbReference type="Proteomes" id="UP001454036"/>
    </source>
</evidence>
<protein>
    <recommendedName>
        <fullName evidence="3">Reverse transcriptase</fullName>
    </recommendedName>
</protein>
<dbReference type="AlphaFoldDB" id="A0AAV3RR25"/>
<organism evidence="1 2">
    <name type="scientific">Lithospermum erythrorhizon</name>
    <name type="common">Purple gromwell</name>
    <name type="synonym">Lithospermum officinale var. erythrorhizon</name>
    <dbReference type="NCBI Taxonomy" id="34254"/>
    <lineage>
        <taxon>Eukaryota</taxon>
        <taxon>Viridiplantae</taxon>
        <taxon>Streptophyta</taxon>
        <taxon>Embryophyta</taxon>
        <taxon>Tracheophyta</taxon>
        <taxon>Spermatophyta</taxon>
        <taxon>Magnoliopsida</taxon>
        <taxon>eudicotyledons</taxon>
        <taxon>Gunneridae</taxon>
        <taxon>Pentapetalae</taxon>
        <taxon>asterids</taxon>
        <taxon>lamiids</taxon>
        <taxon>Boraginales</taxon>
        <taxon>Boraginaceae</taxon>
        <taxon>Boraginoideae</taxon>
        <taxon>Lithospermeae</taxon>
        <taxon>Lithospermum</taxon>
    </lineage>
</organism>
<proteinExistence type="predicted"/>
<sequence length="87" mass="9947">MHKILLEDGFKSTIQPQRRLNLNLKEVVRAEILKLLDAGRIYPISDSAWVSPVQVVPKKGGITVVQNDKYELIPTRTVVGWRMCIDF</sequence>
<dbReference type="SUPFAM" id="SSF56672">
    <property type="entry name" value="DNA/RNA polymerases"/>
    <property type="match status" value="1"/>
</dbReference>
<comment type="caution">
    <text evidence="1">The sequence shown here is derived from an EMBL/GenBank/DDBJ whole genome shotgun (WGS) entry which is preliminary data.</text>
</comment>
<reference evidence="1 2" key="1">
    <citation type="submission" date="2024-01" db="EMBL/GenBank/DDBJ databases">
        <title>The complete chloroplast genome sequence of Lithospermum erythrorhizon: insights into the phylogenetic relationship among Boraginaceae species and the maternal lineages of purple gromwells.</title>
        <authorList>
            <person name="Okada T."/>
            <person name="Watanabe K."/>
        </authorList>
    </citation>
    <scope>NUCLEOTIDE SEQUENCE [LARGE SCALE GENOMIC DNA]</scope>
</reference>
<evidence type="ECO:0000313" key="1">
    <source>
        <dbReference type="EMBL" id="GAA0182555.1"/>
    </source>
</evidence>
<gene>
    <name evidence="1" type="ORF">LIER_42305</name>
</gene>
<dbReference type="Proteomes" id="UP001454036">
    <property type="component" value="Unassembled WGS sequence"/>
</dbReference>
<keyword evidence="2" id="KW-1185">Reference proteome</keyword>
<name>A0AAV3RR25_LITER</name>
<dbReference type="Gene3D" id="3.10.10.10">
    <property type="entry name" value="HIV Type 1 Reverse Transcriptase, subunit A, domain 1"/>
    <property type="match status" value="1"/>
</dbReference>
<accession>A0AAV3RR25</accession>